<dbReference type="GO" id="GO:0009252">
    <property type="term" value="P:peptidoglycan biosynthetic process"/>
    <property type="evidence" value="ECO:0007669"/>
    <property type="project" value="UniProtKB-UniRule"/>
</dbReference>
<keyword evidence="10 11" id="KW-0813">Transport</keyword>
<comment type="function">
    <text evidence="8 10 11">Involved in peptidoglycan biosynthesis. Transports lipid-linked peptidoglycan precursors from the inner to the outer leaflet of the cytoplasmic membrane.</text>
</comment>
<dbReference type="NCBIfam" id="TIGR01695">
    <property type="entry name" value="murJ_mviN"/>
    <property type="match status" value="1"/>
</dbReference>
<feature type="transmembrane region" description="Helical" evidence="10">
    <location>
        <begin position="353"/>
        <end position="374"/>
    </location>
</feature>
<feature type="transmembrane region" description="Helical" evidence="10">
    <location>
        <begin position="168"/>
        <end position="185"/>
    </location>
</feature>
<feature type="transmembrane region" description="Helical" evidence="10">
    <location>
        <begin position="90"/>
        <end position="117"/>
    </location>
</feature>
<evidence type="ECO:0000256" key="1">
    <source>
        <dbReference type="ARBA" id="ARBA00004651"/>
    </source>
</evidence>
<dbReference type="Proteomes" id="UP000178187">
    <property type="component" value="Unassembled WGS sequence"/>
</dbReference>
<dbReference type="PANTHER" id="PTHR47019">
    <property type="entry name" value="LIPID II FLIPPASE MURJ"/>
    <property type="match status" value="1"/>
</dbReference>
<name>A0A1G1KRJ4_9BACT</name>
<dbReference type="GO" id="GO:0015648">
    <property type="term" value="F:lipid-linked peptidoglycan transporter activity"/>
    <property type="evidence" value="ECO:0007669"/>
    <property type="project" value="UniProtKB-UniRule"/>
</dbReference>
<evidence type="ECO:0000256" key="4">
    <source>
        <dbReference type="ARBA" id="ARBA00022960"/>
    </source>
</evidence>
<dbReference type="InterPro" id="IPR051050">
    <property type="entry name" value="Lipid_II_flippase_MurJ/MviN"/>
</dbReference>
<evidence type="ECO:0000256" key="7">
    <source>
        <dbReference type="ARBA" id="ARBA00023136"/>
    </source>
</evidence>
<feature type="transmembrane region" description="Helical" evidence="10">
    <location>
        <begin position="232"/>
        <end position="250"/>
    </location>
</feature>
<feature type="transmembrane region" description="Helical" evidence="10">
    <location>
        <begin position="137"/>
        <end position="156"/>
    </location>
</feature>
<feature type="transmembrane region" description="Helical" evidence="10">
    <location>
        <begin position="411"/>
        <end position="431"/>
    </location>
</feature>
<comment type="caution">
    <text evidence="12">The sequence shown here is derived from an EMBL/GenBank/DDBJ whole genome shotgun (WGS) entry which is preliminary data.</text>
</comment>
<dbReference type="CDD" id="cd13123">
    <property type="entry name" value="MATE_MurJ_like"/>
    <property type="match status" value="1"/>
</dbReference>
<evidence type="ECO:0000256" key="8">
    <source>
        <dbReference type="ARBA" id="ARBA00060041"/>
    </source>
</evidence>
<keyword evidence="10 11" id="KW-0961">Cell wall biogenesis/degradation</keyword>
<keyword evidence="7 10" id="KW-0472">Membrane</keyword>
<comment type="pathway">
    <text evidence="10">Cell wall biogenesis; peptidoglycan biosynthesis.</text>
</comment>
<dbReference type="PIRSF" id="PIRSF002869">
    <property type="entry name" value="MviN"/>
    <property type="match status" value="1"/>
</dbReference>
<dbReference type="UniPathway" id="UPA00219"/>
<dbReference type="GO" id="GO:0008360">
    <property type="term" value="P:regulation of cell shape"/>
    <property type="evidence" value="ECO:0007669"/>
    <property type="project" value="UniProtKB-UniRule"/>
</dbReference>
<evidence type="ECO:0000256" key="10">
    <source>
        <dbReference type="HAMAP-Rule" id="MF_02078"/>
    </source>
</evidence>
<dbReference type="GO" id="GO:0005886">
    <property type="term" value="C:plasma membrane"/>
    <property type="evidence" value="ECO:0007669"/>
    <property type="project" value="UniProtKB-SubCell"/>
</dbReference>
<evidence type="ECO:0000313" key="13">
    <source>
        <dbReference type="Proteomes" id="UP000178187"/>
    </source>
</evidence>
<evidence type="ECO:0000313" key="12">
    <source>
        <dbReference type="EMBL" id="OGW95580.1"/>
    </source>
</evidence>
<reference evidence="12 13" key="1">
    <citation type="journal article" date="2016" name="Nat. Commun.">
        <title>Thousands of microbial genomes shed light on interconnected biogeochemical processes in an aquifer system.</title>
        <authorList>
            <person name="Anantharaman K."/>
            <person name="Brown C.T."/>
            <person name="Hug L.A."/>
            <person name="Sharon I."/>
            <person name="Castelle C.J."/>
            <person name="Probst A.J."/>
            <person name="Thomas B.C."/>
            <person name="Singh A."/>
            <person name="Wilkins M.J."/>
            <person name="Karaoz U."/>
            <person name="Brodie E.L."/>
            <person name="Williams K.H."/>
            <person name="Hubbard S.S."/>
            <person name="Banfield J.F."/>
        </authorList>
    </citation>
    <scope>NUCLEOTIDE SEQUENCE [LARGE SCALE GENOMIC DNA]</scope>
</reference>
<feature type="transmembrane region" description="Helical" evidence="10">
    <location>
        <begin position="312"/>
        <end position="333"/>
    </location>
</feature>
<dbReference type="GO" id="GO:0071555">
    <property type="term" value="P:cell wall organization"/>
    <property type="evidence" value="ECO:0007669"/>
    <property type="project" value="UniProtKB-UniRule"/>
</dbReference>
<accession>A0A1G1KRJ4</accession>
<evidence type="ECO:0000256" key="6">
    <source>
        <dbReference type="ARBA" id="ARBA00022989"/>
    </source>
</evidence>
<dbReference type="PRINTS" id="PR01806">
    <property type="entry name" value="VIRFACTRMVIN"/>
</dbReference>
<evidence type="ECO:0000256" key="2">
    <source>
        <dbReference type="ARBA" id="ARBA00022475"/>
    </source>
</evidence>
<dbReference type="GO" id="GO:0034204">
    <property type="term" value="P:lipid translocation"/>
    <property type="evidence" value="ECO:0007669"/>
    <property type="project" value="TreeGrafter"/>
</dbReference>
<dbReference type="Pfam" id="PF03023">
    <property type="entry name" value="MurJ"/>
    <property type="match status" value="1"/>
</dbReference>
<sequence>MSKLKLLKSATSVGLVTTCSRVFGYVRDASLAWVLGAGFGMDAFTVAYRLANLFRRLVGEGAMSAAFVPVFVEYKTKNSAQELWDFTRKFFYTLALVTAAMVILEIVFAPVFVRIMAPGFIHIKNKFELCVLLTRMMAPYLALVSLAALLTGILNSFGKFIVPAFNPVYFNVSVILSALVAARFFPQPAVAVSLGVLLGGVLQVLMQIAAAKKVGMNFKIGFSFKHPMIRRVGFLLLPSIFGIGIVQINLLVDSLMASFLREGSVSQLYYADRVMELVLGIFTISLATVILPDMARSAAAKNMQELKKTLTFSLRVMAFVAIPATVGLFLMSSEIVKVLFERGRFTAIDTDRTAVALCYYALGLFFISAVRLIVQAFYSLQDTKTPVKVGAISLLLNIVLNWALMHPLKQGGIALATSIAAAVSVIQLLYIFQKRYGLLDWKKLNESFLKILISAGVMGLSCLTILRLIQFDSHTALSWKIGGLFGTIAAGALIYCVVAFILKAEDGIIFSRLWPKMGKSGRNPEV</sequence>
<dbReference type="PANTHER" id="PTHR47019:SF1">
    <property type="entry name" value="LIPID II FLIPPASE MURJ"/>
    <property type="match status" value="1"/>
</dbReference>
<keyword evidence="3 10" id="KW-0812">Transmembrane</keyword>
<evidence type="ECO:0000256" key="5">
    <source>
        <dbReference type="ARBA" id="ARBA00022984"/>
    </source>
</evidence>
<feature type="transmembrane region" description="Helical" evidence="10">
    <location>
        <begin position="31"/>
        <end position="51"/>
    </location>
</feature>
<evidence type="ECO:0000256" key="9">
    <source>
        <dbReference type="ARBA" id="ARBA00061532"/>
    </source>
</evidence>
<feature type="transmembrane region" description="Helical" evidence="10">
    <location>
        <begin position="270"/>
        <end position="291"/>
    </location>
</feature>
<dbReference type="EMBL" id="MHFR01000060">
    <property type="protein sequence ID" value="OGW95580.1"/>
    <property type="molecule type" value="Genomic_DNA"/>
</dbReference>
<keyword evidence="2 10" id="KW-1003">Cell membrane</keyword>
<organism evidence="12 13">
    <name type="scientific">Candidatus Danuiimicrobium aquiferis</name>
    <dbReference type="NCBI Taxonomy" id="1801832"/>
    <lineage>
        <taxon>Bacteria</taxon>
        <taxon>Pseudomonadati</taxon>
        <taxon>Candidatus Omnitrophota</taxon>
        <taxon>Candidatus Danuiimicrobium</taxon>
    </lineage>
</organism>
<dbReference type="AlphaFoldDB" id="A0A1G1KRJ4"/>
<feature type="transmembrane region" description="Helical" evidence="10">
    <location>
        <begin position="386"/>
        <end position="405"/>
    </location>
</feature>
<keyword evidence="4 10" id="KW-0133">Cell shape</keyword>
<dbReference type="HAMAP" id="MF_02078">
    <property type="entry name" value="MurJ_MviN"/>
    <property type="match status" value="1"/>
</dbReference>
<comment type="similarity">
    <text evidence="9 10 11">Belongs to the MurJ/MviN family.</text>
</comment>
<comment type="subcellular location">
    <subcellularLocation>
        <location evidence="1 10">Cell membrane</location>
        <topology evidence="1 10">Multi-pass membrane protein</topology>
    </subcellularLocation>
</comment>
<evidence type="ECO:0000256" key="11">
    <source>
        <dbReference type="PIRNR" id="PIRNR002869"/>
    </source>
</evidence>
<keyword evidence="6 10" id="KW-1133">Transmembrane helix</keyword>
<feature type="transmembrane region" description="Helical" evidence="10">
    <location>
        <begin position="451"/>
        <end position="469"/>
    </location>
</feature>
<proteinExistence type="inferred from homology"/>
<evidence type="ECO:0000256" key="3">
    <source>
        <dbReference type="ARBA" id="ARBA00022692"/>
    </source>
</evidence>
<feature type="transmembrane region" description="Helical" evidence="10">
    <location>
        <begin position="191"/>
        <end position="211"/>
    </location>
</feature>
<dbReference type="InterPro" id="IPR004268">
    <property type="entry name" value="MurJ"/>
</dbReference>
<gene>
    <name evidence="10" type="primary">murJ</name>
    <name evidence="12" type="ORF">A3G33_11295</name>
</gene>
<feature type="transmembrane region" description="Helical" evidence="10">
    <location>
        <begin position="481"/>
        <end position="502"/>
    </location>
</feature>
<keyword evidence="5 10" id="KW-0573">Peptidoglycan synthesis</keyword>
<protein>
    <recommendedName>
        <fullName evidence="10">Probable lipid II flippase MurJ</fullName>
    </recommendedName>
</protein>